<sequence length="533" mass="58352">MSLAENHQDPFMLRIRVRVLRKSHTLLQTHFVGPWLLLLPHQTTTPSVETVSSKPPTFITLPNPRKLLGIFGGRATAASNKNKEYFNSNEDDPDEVYEMVQSYGTAPNSHAHEEHEPVHGDESRALLGGENGRVRTLSKEEDGHATLVSCISNLSNTIIGSGSVAAFGLYLLSLCATKTKHRHASFHAISQLTFPGAAVFFDAAIATKCFGVSISYLIIIKGLMPNVVASLYHDLTSETTNPPEWALNGGNWITLFMLILVPLCFLRHLNSLRHTSYIALFSVVIKCYFWPLKGMPEPGEIRLIHFTPNFVSTFPVQLFPIYNELKNNSQRRMNTVIGGSIGAATLTYEVIAVFGYLTFGSKVGANIIAMYPSTSLFIAIGQLAIVVLVLFSYPLQVHPCRNCLDKVFHPGHAIAPPKTNTAGDGEDDEEQEPELGGDEHGHGPAEMSTVKHFVLTSVIIASGFTVAYLVDDLQLVLSFVGATGSTTISFILPGLFYWKLTRNDGSVSRWMNLGAFGLMVYGLCIMNGKGPAD</sequence>
<protein>
    <submittedName>
        <fullName evidence="1">Vacuolar amino acid transporter 5</fullName>
    </submittedName>
</protein>
<evidence type="ECO:0000313" key="1">
    <source>
        <dbReference type="EMBL" id="KAH9479439.1"/>
    </source>
</evidence>
<proteinExistence type="predicted"/>
<dbReference type="Proteomes" id="UP000664032">
    <property type="component" value="Unassembled WGS sequence"/>
</dbReference>
<dbReference type="EMBL" id="JAFIQS020000007">
    <property type="protein sequence ID" value="KAH9479439.1"/>
    <property type="molecule type" value="Genomic_DNA"/>
</dbReference>
<name>A0ACB8GV09_PSICU</name>
<keyword evidence="2" id="KW-1185">Reference proteome</keyword>
<accession>A0ACB8GV09</accession>
<comment type="caution">
    <text evidence="1">The sequence shown here is derived from an EMBL/GenBank/DDBJ whole genome shotgun (WGS) entry which is preliminary data.</text>
</comment>
<evidence type="ECO:0000313" key="2">
    <source>
        <dbReference type="Proteomes" id="UP000664032"/>
    </source>
</evidence>
<gene>
    <name evidence="1" type="ORF">JR316_0008033</name>
</gene>
<organism evidence="1 2">
    <name type="scientific">Psilocybe cubensis</name>
    <name type="common">Psychedelic mushroom</name>
    <name type="synonym">Stropharia cubensis</name>
    <dbReference type="NCBI Taxonomy" id="181762"/>
    <lineage>
        <taxon>Eukaryota</taxon>
        <taxon>Fungi</taxon>
        <taxon>Dikarya</taxon>
        <taxon>Basidiomycota</taxon>
        <taxon>Agaricomycotina</taxon>
        <taxon>Agaricomycetes</taxon>
        <taxon>Agaricomycetidae</taxon>
        <taxon>Agaricales</taxon>
        <taxon>Agaricineae</taxon>
        <taxon>Strophariaceae</taxon>
        <taxon>Psilocybe</taxon>
    </lineage>
</organism>
<reference evidence="1" key="1">
    <citation type="submission" date="2021-10" db="EMBL/GenBank/DDBJ databases">
        <title>Psilocybe cubensis genome.</title>
        <authorList>
            <person name="Mckernan K.J."/>
            <person name="Crawford S."/>
            <person name="Trippe A."/>
            <person name="Kane L.T."/>
            <person name="Mclaughlin S."/>
        </authorList>
    </citation>
    <scope>NUCLEOTIDE SEQUENCE</scope>
    <source>
        <strain evidence="1">MGC-MH-2018</strain>
    </source>
</reference>